<organism evidence="2 3">
    <name type="scientific">Streptomyces johnsoniae</name>
    <dbReference type="NCBI Taxonomy" id="3075532"/>
    <lineage>
        <taxon>Bacteria</taxon>
        <taxon>Bacillati</taxon>
        <taxon>Actinomycetota</taxon>
        <taxon>Actinomycetes</taxon>
        <taxon>Kitasatosporales</taxon>
        <taxon>Streptomycetaceae</taxon>
        <taxon>Streptomyces</taxon>
    </lineage>
</organism>
<evidence type="ECO:0000313" key="3">
    <source>
        <dbReference type="Proteomes" id="UP001183615"/>
    </source>
</evidence>
<feature type="region of interest" description="Disordered" evidence="1">
    <location>
        <begin position="175"/>
        <end position="226"/>
    </location>
</feature>
<feature type="region of interest" description="Disordered" evidence="1">
    <location>
        <begin position="327"/>
        <end position="367"/>
    </location>
</feature>
<feature type="region of interest" description="Disordered" evidence="1">
    <location>
        <begin position="529"/>
        <end position="552"/>
    </location>
</feature>
<comment type="caution">
    <text evidence="2">The sequence shown here is derived from an EMBL/GenBank/DDBJ whole genome shotgun (WGS) entry which is preliminary data.</text>
</comment>
<feature type="compositionally biased region" description="Low complexity" evidence="1">
    <location>
        <begin position="213"/>
        <end position="226"/>
    </location>
</feature>
<feature type="region of interest" description="Disordered" evidence="1">
    <location>
        <begin position="402"/>
        <end position="477"/>
    </location>
</feature>
<keyword evidence="3" id="KW-1185">Reference proteome</keyword>
<name>A0ABU2S541_9ACTN</name>
<gene>
    <name evidence="2" type="ORF">RM779_16040</name>
</gene>
<sequence>MADEEIREEADTPGSGQDGTAARRRWPVVTAAAVAVAVVAGGLYGAQAFTGDDADDPAGNEDEALVLDAPPAAAAETAAAGDGAAPAWPGAATLRLAESPADAPDEAAVYRFEGVAEERVAELGAALGLDGAPQRGAEDSWTMAGAGADAPALNVVGEPGFWYYGAEAELSISVGGDPDGTVSSEAPADDGADGGADSRADDGADSRADDGANEGADGGEAPSEAEALAAADEVLDALGLGDAAVDARETSGADRIVSAAPVIDGLPVHGLDTELYIGPDGELTMAFGTLHAFATAEERSVTGAEDAVEEYNRTAGDVELPAIQCGAGGPAEQPEPMPMPEEAEAGGDAQRQEADGTCPSPAEKPEPVSVTAEFGLAMTYAEEEPVLVPSWLFRGERESGEAFAATQPAVPHEYRTQSDGGAGQPEEAPAQPAEPEEQPGAGAGGDGAEPGQTQPGAPGEAPDGTETGWSVEPYEESAESLTVTFWASPCDEYEATARESGDEVTVHVDVVNPDPERVCVQLAEERTAEVELEEPVGERTLTDEQGRELPVG</sequence>
<dbReference type="EMBL" id="JAVREV010000008">
    <property type="protein sequence ID" value="MDT0444092.1"/>
    <property type="molecule type" value="Genomic_DNA"/>
</dbReference>
<proteinExistence type="predicted"/>
<dbReference type="Proteomes" id="UP001183615">
    <property type="component" value="Unassembled WGS sequence"/>
</dbReference>
<feature type="region of interest" description="Disordered" evidence="1">
    <location>
        <begin position="1"/>
        <end position="24"/>
    </location>
</feature>
<feature type="compositionally biased region" description="Basic and acidic residues" evidence="1">
    <location>
        <begin position="536"/>
        <end position="552"/>
    </location>
</feature>
<feature type="compositionally biased region" description="Basic and acidic residues" evidence="1">
    <location>
        <begin position="196"/>
        <end position="210"/>
    </location>
</feature>
<accession>A0ABU2S541</accession>
<evidence type="ECO:0000256" key="1">
    <source>
        <dbReference type="SAM" id="MobiDB-lite"/>
    </source>
</evidence>
<dbReference type="RefSeq" id="WP_311618376.1">
    <property type="nucleotide sequence ID" value="NZ_JAVREV010000008.1"/>
</dbReference>
<reference evidence="3" key="1">
    <citation type="submission" date="2023-07" db="EMBL/GenBank/DDBJ databases">
        <title>30 novel species of actinomycetes from the DSMZ collection.</title>
        <authorList>
            <person name="Nouioui I."/>
        </authorList>
    </citation>
    <scope>NUCLEOTIDE SEQUENCE [LARGE SCALE GENOMIC DNA]</scope>
    <source>
        <strain evidence="3">DSM 41886</strain>
    </source>
</reference>
<evidence type="ECO:0000313" key="2">
    <source>
        <dbReference type="EMBL" id="MDT0444092.1"/>
    </source>
</evidence>
<protein>
    <recommendedName>
        <fullName evidence="4">Large membrane protein</fullName>
    </recommendedName>
</protein>
<evidence type="ECO:0008006" key="4">
    <source>
        <dbReference type="Google" id="ProtNLM"/>
    </source>
</evidence>
<feature type="compositionally biased region" description="Low complexity" evidence="1">
    <location>
        <begin position="424"/>
        <end position="433"/>
    </location>
</feature>